<comment type="caution">
    <text evidence="2">The sequence shown here is derived from an EMBL/GenBank/DDBJ whole genome shotgun (WGS) entry which is preliminary data.</text>
</comment>
<protein>
    <submittedName>
        <fullName evidence="2">Uncharacterized protein</fullName>
    </submittedName>
</protein>
<dbReference type="AlphaFoldDB" id="A0AAE0X992"/>
<dbReference type="Proteomes" id="UP001270362">
    <property type="component" value="Unassembled WGS sequence"/>
</dbReference>
<keyword evidence="1" id="KW-0472">Membrane</keyword>
<organism evidence="2 3">
    <name type="scientific">Podospora appendiculata</name>
    <dbReference type="NCBI Taxonomy" id="314037"/>
    <lineage>
        <taxon>Eukaryota</taxon>
        <taxon>Fungi</taxon>
        <taxon>Dikarya</taxon>
        <taxon>Ascomycota</taxon>
        <taxon>Pezizomycotina</taxon>
        <taxon>Sordariomycetes</taxon>
        <taxon>Sordariomycetidae</taxon>
        <taxon>Sordariales</taxon>
        <taxon>Podosporaceae</taxon>
        <taxon>Podospora</taxon>
    </lineage>
</organism>
<keyword evidence="1" id="KW-0812">Transmembrane</keyword>
<feature type="transmembrane region" description="Helical" evidence="1">
    <location>
        <begin position="95"/>
        <end position="119"/>
    </location>
</feature>
<sequence>MFGSRMYGADWGRFTLWQRSSMSVDKSPSDVLSTAGELRVIDIGQERWAVNQQVCHVAGMCGLSARAGVDANWTVGVGKMTTLTLAKVMANAQWPAVYCFAVSGASLGVFIMSFFILSYQLEQHQPGRKCRLIDWQGSLADIAVWPEPLLETLPGVGAFVLGVGTSRGGEEALLPQSSARSCRHLKVQSQCEPTRHPSSSCPAVIKSEKLSSQCCCTRMAENLLVVVSRPAGLCLGMEEGNASSAAALSLSAEHPDMQESGPSVSLLVLLVLSRVVYILAYHGW</sequence>
<evidence type="ECO:0000256" key="1">
    <source>
        <dbReference type="SAM" id="Phobius"/>
    </source>
</evidence>
<keyword evidence="3" id="KW-1185">Reference proteome</keyword>
<gene>
    <name evidence="2" type="ORF">B0T22DRAFT_152198</name>
</gene>
<name>A0AAE0X992_9PEZI</name>
<reference evidence="2" key="2">
    <citation type="submission" date="2023-06" db="EMBL/GenBank/DDBJ databases">
        <authorList>
            <consortium name="Lawrence Berkeley National Laboratory"/>
            <person name="Haridas S."/>
            <person name="Hensen N."/>
            <person name="Bonometti L."/>
            <person name="Westerberg I."/>
            <person name="Brannstrom I.O."/>
            <person name="Guillou S."/>
            <person name="Cros-Aarteil S."/>
            <person name="Calhoun S."/>
            <person name="Kuo A."/>
            <person name="Mondo S."/>
            <person name="Pangilinan J."/>
            <person name="Riley R."/>
            <person name="Labutti K."/>
            <person name="Andreopoulos B."/>
            <person name="Lipzen A."/>
            <person name="Chen C."/>
            <person name="Yanf M."/>
            <person name="Daum C."/>
            <person name="Ng V."/>
            <person name="Clum A."/>
            <person name="Steindorff A."/>
            <person name="Ohm R."/>
            <person name="Martin F."/>
            <person name="Silar P."/>
            <person name="Natvig D."/>
            <person name="Lalanne C."/>
            <person name="Gautier V."/>
            <person name="Ament-Velasquez S.L."/>
            <person name="Kruys A."/>
            <person name="Hutchinson M.I."/>
            <person name="Powell A.J."/>
            <person name="Barry K."/>
            <person name="Miller A.N."/>
            <person name="Grigoriev I.V."/>
            <person name="Debuchy R."/>
            <person name="Gladieux P."/>
            <person name="Thoren M.H."/>
            <person name="Johannesson H."/>
        </authorList>
    </citation>
    <scope>NUCLEOTIDE SEQUENCE</scope>
    <source>
        <strain evidence="2">CBS 314.62</strain>
    </source>
</reference>
<dbReference type="EMBL" id="JAULSO010000002">
    <property type="protein sequence ID" value="KAK3688389.1"/>
    <property type="molecule type" value="Genomic_DNA"/>
</dbReference>
<accession>A0AAE0X992</accession>
<keyword evidence="1" id="KW-1133">Transmembrane helix</keyword>
<evidence type="ECO:0000313" key="2">
    <source>
        <dbReference type="EMBL" id="KAK3688389.1"/>
    </source>
</evidence>
<proteinExistence type="predicted"/>
<reference evidence="2" key="1">
    <citation type="journal article" date="2023" name="Mol. Phylogenet. Evol.">
        <title>Genome-scale phylogeny and comparative genomics of the fungal order Sordariales.</title>
        <authorList>
            <person name="Hensen N."/>
            <person name="Bonometti L."/>
            <person name="Westerberg I."/>
            <person name="Brannstrom I.O."/>
            <person name="Guillou S."/>
            <person name="Cros-Aarteil S."/>
            <person name="Calhoun S."/>
            <person name="Haridas S."/>
            <person name="Kuo A."/>
            <person name="Mondo S."/>
            <person name="Pangilinan J."/>
            <person name="Riley R."/>
            <person name="LaButti K."/>
            <person name="Andreopoulos B."/>
            <person name="Lipzen A."/>
            <person name="Chen C."/>
            <person name="Yan M."/>
            <person name="Daum C."/>
            <person name="Ng V."/>
            <person name="Clum A."/>
            <person name="Steindorff A."/>
            <person name="Ohm R.A."/>
            <person name="Martin F."/>
            <person name="Silar P."/>
            <person name="Natvig D.O."/>
            <person name="Lalanne C."/>
            <person name="Gautier V."/>
            <person name="Ament-Velasquez S.L."/>
            <person name="Kruys A."/>
            <person name="Hutchinson M.I."/>
            <person name="Powell A.J."/>
            <person name="Barry K."/>
            <person name="Miller A.N."/>
            <person name="Grigoriev I.V."/>
            <person name="Debuchy R."/>
            <person name="Gladieux P."/>
            <person name="Hiltunen Thoren M."/>
            <person name="Johannesson H."/>
        </authorList>
    </citation>
    <scope>NUCLEOTIDE SEQUENCE</scope>
    <source>
        <strain evidence="2">CBS 314.62</strain>
    </source>
</reference>
<evidence type="ECO:0000313" key="3">
    <source>
        <dbReference type="Proteomes" id="UP001270362"/>
    </source>
</evidence>